<evidence type="ECO:0000313" key="3">
    <source>
        <dbReference type="Proteomes" id="UP000757435"/>
    </source>
</evidence>
<dbReference type="GO" id="GO:0019120">
    <property type="term" value="F:hydrolase activity, acting on acid halide bonds, in C-halide compounds"/>
    <property type="evidence" value="ECO:0007669"/>
    <property type="project" value="InterPro"/>
</dbReference>
<comment type="caution">
    <text evidence="2">The sequence shown here is derived from an EMBL/GenBank/DDBJ whole genome shotgun (WGS) entry which is preliminary data.</text>
</comment>
<dbReference type="SFLD" id="SFLDG01129">
    <property type="entry name" value="C1.5:_HAD__Beta-PGM__Phosphata"/>
    <property type="match status" value="1"/>
</dbReference>
<dbReference type="Gene3D" id="3.40.50.1000">
    <property type="entry name" value="HAD superfamily/HAD-like"/>
    <property type="match status" value="1"/>
</dbReference>
<reference evidence="2" key="2">
    <citation type="journal article" date="2022" name="Microbiol. Resour. Announc.">
        <title>Metagenome Sequencing to Explore Phylogenomics of Terrestrial Cyanobacteria.</title>
        <authorList>
            <person name="Ward R.D."/>
            <person name="Stajich J.E."/>
            <person name="Johansen J.R."/>
            <person name="Huntemann M."/>
            <person name="Clum A."/>
            <person name="Foster B."/>
            <person name="Foster B."/>
            <person name="Roux S."/>
            <person name="Palaniappan K."/>
            <person name="Varghese N."/>
            <person name="Mukherjee S."/>
            <person name="Reddy T.B.K."/>
            <person name="Daum C."/>
            <person name="Copeland A."/>
            <person name="Chen I.A."/>
            <person name="Ivanova N.N."/>
            <person name="Kyrpides N.C."/>
            <person name="Shapiro N."/>
            <person name="Eloe-Fadrosh E.A."/>
            <person name="Pietrasiak N."/>
        </authorList>
    </citation>
    <scope>NUCLEOTIDE SEQUENCE</scope>
    <source>
        <strain evidence="2">UHER 2000/2452</strain>
    </source>
</reference>
<dbReference type="AlphaFoldDB" id="A0A951Q949"/>
<organism evidence="2 3">
    <name type="scientific">Drouetiella hepatica Uher 2000/2452</name>
    <dbReference type="NCBI Taxonomy" id="904376"/>
    <lineage>
        <taxon>Bacteria</taxon>
        <taxon>Bacillati</taxon>
        <taxon>Cyanobacteriota</taxon>
        <taxon>Cyanophyceae</taxon>
        <taxon>Oculatellales</taxon>
        <taxon>Oculatellaceae</taxon>
        <taxon>Drouetiella</taxon>
    </lineage>
</organism>
<evidence type="ECO:0000313" key="2">
    <source>
        <dbReference type="EMBL" id="MBW4657519.1"/>
    </source>
</evidence>
<dbReference type="SFLD" id="SFLDS00003">
    <property type="entry name" value="Haloacid_Dehalogenase"/>
    <property type="match status" value="1"/>
</dbReference>
<dbReference type="SUPFAM" id="SSF56784">
    <property type="entry name" value="HAD-like"/>
    <property type="match status" value="1"/>
</dbReference>
<dbReference type="InterPro" id="IPR006439">
    <property type="entry name" value="HAD-SF_hydro_IA"/>
</dbReference>
<dbReference type="Pfam" id="PF00702">
    <property type="entry name" value="Hydrolase"/>
    <property type="match status" value="1"/>
</dbReference>
<reference evidence="2" key="1">
    <citation type="submission" date="2021-05" db="EMBL/GenBank/DDBJ databases">
        <authorList>
            <person name="Pietrasiak N."/>
            <person name="Ward R."/>
            <person name="Stajich J.E."/>
            <person name="Kurbessoian T."/>
        </authorList>
    </citation>
    <scope>NUCLEOTIDE SEQUENCE</scope>
    <source>
        <strain evidence="2">UHER 2000/2452</strain>
    </source>
</reference>
<dbReference type="Gene3D" id="1.10.150.750">
    <property type="match status" value="1"/>
</dbReference>
<dbReference type="NCBIfam" id="TIGR01428">
    <property type="entry name" value="HAD_type_II"/>
    <property type="match status" value="1"/>
</dbReference>
<dbReference type="InterPro" id="IPR036412">
    <property type="entry name" value="HAD-like_sf"/>
</dbReference>
<dbReference type="EMBL" id="JAHHHD010000002">
    <property type="protein sequence ID" value="MBW4657519.1"/>
    <property type="molecule type" value="Genomic_DNA"/>
</dbReference>
<keyword evidence="1" id="KW-0378">Hydrolase</keyword>
<evidence type="ECO:0000256" key="1">
    <source>
        <dbReference type="ARBA" id="ARBA00022801"/>
    </source>
</evidence>
<dbReference type="PANTHER" id="PTHR43316:SF9">
    <property type="entry name" value="ACID DEHALOGENASE, PUTATIVE (AFU_ORTHOLOGUE AFUA_6G14460)-RELATED"/>
    <property type="match status" value="1"/>
</dbReference>
<dbReference type="NCBIfam" id="TIGR01493">
    <property type="entry name" value="HAD-SF-IA-v2"/>
    <property type="match status" value="1"/>
</dbReference>
<gene>
    <name evidence="2" type="ORF">KME15_02500</name>
</gene>
<dbReference type="InterPro" id="IPR051540">
    <property type="entry name" value="S-2-haloacid_dehalogenase"/>
</dbReference>
<protein>
    <submittedName>
        <fullName evidence="2">Haloacid dehalogenase type II</fullName>
    </submittedName>
</protein>
<name>A0A951Q949_9CYAN</name>
<dbReference type="CDD" id="cd02588">
    <property type="entry name" value="HAD_L2-DEX"/>
    <property type="match status" value="1"/>
</dbReference>
<dbReference type="InterPro" id="IPR023214">
    <property type="entry name" value="HAD_sf"/>
</dbReference>
<dbReference type="PRINTS" id="PR00413">
    <property type="entry name" value="HADHALOGNASE"/>
</dbReference>
<dbReference type="PANTHER" id="PTHR43316">
    <property type="entry name" value="HYDROLASE, HALOACID DELAHOGENASE-RELATED"/>
    <property type="match status" value="1"/>
</dbReference>
<accession>A0A951Q949</accession>
<dbReference type="InterPro" id="IPR006328">
    <property type="entry name" value="2-HAD"/>
</dbReference>
<proteinExistence type="predicted"/>
<dbReference type="Proteomes" id="UP000757435">
    <property type="component" value="Unassembled WGS sequence"/>
</dbReference>
<sequence length="232" mass="26054">MLNFDQYQVLTFDCYGTLIDWEGGVLTALRAIFASHNIQIEDEKILELFAEFESAEEEEYKSYREVLKGVVRRFGDRLHFQPSAAQQEALPNSIQHWQPFPDTVEALKQLKQRFKLVIISNVDDDLFAGTAEHLQVEFDQVITAQQVKSYKPSLNNFQVAFDRIGLPKAQILHVAASLYHDIAPANALELANVWVNRRVGMTGSGAAKEAIAQPNLEVPNLRVLADLTADAG</sequence>